<dbReference type="Gene3D" id="2.60.40.1120">
    <property type="entry name" value="Carboxypeptidase-like, regulatory domain"/>
    <property type="match status" value="1"/>
</dbReference>
<dbReference type="SUPFAM" id="SSF117074">
    <property type="entry name" value="Hypothetical protein PA1324"/>
    <property type="match status" value="1"/>
</dbReference>
<keyword evidence="1" id="KW-0732">Signal</keyword>
<dbReference type="Proteomes" id="UP001230035">
    <property type="component" value="Unassembled WGS sequence"/>
</dbReference>
<feature type="chain" id="PRO_5045409750" description="Carboxypeptidase regulatory-like domain-containing protein" evidence="1">
    <location>
        <begin position="28"/>
        <end position="205"/>
    </location>
</feature>
<dbReference type="RefSeq" id="WP_283239568.1">
    <property type="nucleotide sequence ID" value="NZ_JASGBP010000007.1"/>
</dbReference>
<evidence type="ECO:0000313" key="2">
    <source>
        <dbReference type="EMBL" id="MDI9257891.1"/>
    </source>
</evidence>
<evidence type="ECO:0008006" key="4">
    <source>
        <dbReference type="Google" id="ProtNLM"/>
    </source>
</evidence>
<organism evidence="2 3">
    <name type="scientific">Flavobacterium sedimenticola</name>
    <dbReference type="NCBI Taxonomy" id="3043286"/>
    <lineage>
        <taxon>Bacteria</taxon>
        <taxon>Pseudomonadati</taxon>
        <taxon>Bacteroidota</taxon>
        <taxon>Flavobacteriia</taxon>
        <taxon>Flavobacteriales</taxon>
        <taxon>Flavobacteriaceae</taxon>
        <taxon>Flavobacterium</taxon>
    </lineage>
</organism>
<evidence type="ECO:0000256" key="1">
    <source>
        <dbReference type="SAM" id="SignalP"/>
    </source>
</evidence>
<evidence type="ECO:0000313" key="3">
    <source>
        <dbReference type="Proteomes" id="UP001230035"/>
    </source>
</evidence>
<name>A0ABT6XS22_9FLAO</name>
<reference evidence="2 3" key="1">
    <citation type="submission" date="2023-05" db="EMBL/GenBank/DDBJ databases">
        <title>Flavobacterium sedimenti sp. nov., isolated from the sediment.</title>
        <authorList>
            <person name="Wu N."/>
        </authorList>
    </citation>
    <scope>NUCLEOTIDE SEQUENCE [LARGE SCALE GENOMIC DNA]</scope>
    <source>
        <strain evidence="2 3">YZ-48</strain>
    </source>
</reference>
<feature type="signal peptide" evidence="1">
    <location>
        <begin position="1"/>
        <end position="27"/>
    </location>
</feature>
<comment type="caution">
    <text evidence="2">The sequence shown here is derived from an EMBL/GenBank/DDBJ whole genome shotgun (WGS) entry which is preliminary data.</text>
</comment>
<dbReference type="PROSITE" id="PS51257">
    <property type="entry name" value="PROKAR_LIPOPROTEIN"/>
    <property type="match status" value="1"/>
</dbReference>
<protein>
    <recommendedName>
        <fullName evidence="4">Carboxypeptidase regulatory-like domain-containing protein</fullName>
    </recommendedName>
</protein>
<accession>A0ABT6XS22</accession>
<keyword evidence="3" id="KW-1185">Reference proteome</keyword>
<sequence length="205" mass="23577">MKYYKKIKLLLLVATSFFISCSPMAEANRKANKNEKIALYPETKFDEALAKNQLAKGKSTIKGVLFAKTSIAIASGRDYGANLKIDLFPVTPYFMDWYQLRDKKENKKTAVYMSDQAYAMRLETKTDEFGRFTFSEMKPGKYFLQAFMSTTKAYNQQVPVGTGSNGYGTTTYYQTQRYLKTKNHRIEKFVEITKEGEVIEISLRN</sequence>
<proteinExistence type="predicted"/>
<dbReference type="EMBL" id="JASGBP010000007">
    <property type="protein sequence ID" value="MDI9257891.1"/>
    <property type="molecule type" value="Genomic_DNA"/>
</dbReference>
<gene>
    <name evidence="2" type="ORF">QHT84_10750</name>
</gene>